<feature type="compositionally biased region" description="Polar residues" evidence="1">
    <location>
        <begin position="274"/>
        <end position="285"/>
    </location>
</feature>
<comment type="caution">
    <text evidence="2">The sequence shown here is derived from an EMBL/GenBank/DDBJ whole genome shotgun (WGS) entry which is preliminary data.</text>
</comment>
<dbReference type="Proteomes" id="UP001474421">
    <property type="component" value="Unassembled WGS sequence"/>
</dbReference>
<dbReference type="GO" id="GO:0043291">
    <property type="term" value="C:RAVE complex"/>
    <property type="evidence" value="ECO:0007669"/>
    <property type="project" value="TreeGrafter"/>
</dbReference>
<reference evidence="2 3" key="1">
    <citation type="journal article" date="2024" name="Proc. Natl. Acad. Sci. U.S.A.">
        <title>The genetic regulatory architecture and epigenomic basis for age-related changes in rattlesnake venom.</title>
        <authorList>
            <person name="Hogan M.P."/>
            <person name="Holding M.L."/>
            <person name="Nystrom G.S."/>
            <person name="Colston T.J."/>
            <person name="Bartlett D.A."/>
            <person name="Mason A.J."/>
            <person name="Ellsworth S.A."/>
            <person name="Rautsaw R.M."/>
            <person name="Lawrence K.C."/>
            <person name="Strickland J.L."/>
            <person name="He B."/>
            <person name="Fraser P."/>
            <person name="Margres M.J."/>
            <person name="Gilbert D.M."/>
            <person name="Gibbs H.L."/>
            <person name="Parkinson C.L."/>
            <person name="Rokyta D.R."/>
        </authorList>
    </citation>
    <scope>NUCLEOTIDE SEQUENCE [LARGE SCALE GENOMIC DNA]</scope>
    <source>
        <strain evidence="2">DRR0105</strain>
    </source>
</reference>
<dbReference type="AlphaFoldDB" id="A0AAW1C1A4"/>
<evidence type="ECO:0000256" key="1">
    <source>
        <dbReference type="SAM" id="MobiDB-lite"/>
    </source>
</evidence>
<feature type="compositionally biased region" description="Acidic residues" evidence="1">
    <location>
        <begin position="327"/>
        <end position="341"/>
    </location>
</feature>
<gene>
    <name evidence="2" type="ORF">NXF25_007108</name>
</gene>
<dbReference type="PANTHER" id="PTHR13950:SF12">
    <property type="entry name" value="DMX-LIKE PROTEIN 1"/>
    <property type="match status" value="1"/>
</dbReference>
<accession>A0AAW1C1A4</accession>
<evidence type="ECO:0000313" key="3">
    <source>
        <dbReference type="Proteomes" id="UP001474421"/>
    </source>
</evidence>
<sequence length="455" mass="50444">MKMKEASQTVALRYCILHGSHGGGLASVRMELILLLQESQQEFSEQSYSNIVSEQSAIPLLFACTASAKTVVANPLLHLSNLTHDILHAIISLDSPPHPDVQNNQIQVMHTLAASLSACIYQSLCGGHNCSLLQANQFTGMIYQTLLLSHRHSLRTASSDETVTPNTTPAQWPGIMDLIQLLNQAGEEAQSGITILLCEILTAVYLSLFIHGLATHSSNELFRIVAHPLNDKMWFAVFGGGAKIPKKGPIQETTKMASSPIDDGEKQNKRFRLTSKSSSKENSPTLPGKEQDCSIYKEKFIPPELSIWDYFIAKPYLASSQTRFEYDSDESQDSSDEDEDGVFLSDSKLQEHSNPNSFSWLLMRLAMVQLVLRNLKSFYPLAGHDLTELPVCSPLCHAVLKALQRWEQVLLRRLEMHGGPPENYISVHILQDASSSGPALLRHKALLEPTNTPFK</sequence>
<protein>
    <submittedName>
        <fullName evidence="2">DmX-like 1</fullName>
    </submittedName>
</protein>
<keyword evidence="3" id="KW-1185">Reference proteome</keyword>
<name>A0AAW1C1A4_CROAD</name>
<dbReference type="PANTHER" id="PTHR13950">
    <property type="entry name" value="RABCONNECTIN-RELATED"/>
    <property type="match status" value="1"/>
</dbReference>
<organism evidence="2 3">
    <name type="scientific">Crotalus adamanteus</name>
    <name type="common">Eastern diamondback rattlesnake</name>
    <dbReference type="NCBI Taxonomy" id="8729"/>
    <lineage>
        <taxon>Eukaryota</taxon>
        <taxon>Metazoa</taxon>
        <taxon>Chordata</taxon>
        <taxon>Craniata</taxon>
        <taxon>Vertebrata</taxon>
        <taxon>Euteleostomi</taxon>
        <taxon>Lepidosauria</taxon>
        <taxon>Squamata</taxon>
        <taxon>Bifurcata</taxon>
        <taxon>Unidentata</taxon>
        <taxon>Episquamata</taxon>
        <taxon>Toxicofera</taxon>
        <taxon>Serpentes</taxon>
        <taxon>Colubroidea</taxon>
        <taxon>Viperidae</taxon>
        <taxon>Crotalinae</taxon>
        <taxon>Crotalus</taxon>
    </lineage>
</organism>
<dbReference type="GO" id="GO:0007035">
    <property type="term" value="P:vacuolar acidification"/>
    <property type="evidence" value="ECO:0007669"/>
    <property type="project" value="TreeGrafter"/>
</dbReference>
<feature type="region of interest" description="Disordered" evidence="1">
    <location>
        <begin position="248"/>
        <end position="290"/>
    </location>
</feature>
<dbReference type="EMBL" id="JAOTOJ010000002">
    <property type="protein sequence ID" value="KAK9408334.1"/>
    <property type="molecule type" value="Genomic_DNA"/>
</dbReference>
<proteinExistence type="predicted"/>
<evidence type="ECO:0000313" key="2">
    <source>
        <dbReference type="EMBL" id="KAK9408334.1"/>
    </source>
</evidence>
<dbReference type="InterPro" id="IPR052208">
    <property type="entry name" value="DmX-like/RAVE_component"/>
</dbReference>
<feature type="region of interest" description="Disordered" evidence="1">
    <location>
        <begin position="325"/>
        <end position="351"/>
    </location>
</feature>